<dbReference type="InterPro" id="IPR008979">
    <property type="entry name" value="Galactose-bd-like_sf"/>
</dbReference>
<dbReference type="RefSeq" id="XP_017779296.1">
    <property type="nucleotide sequence ID" value="XM_017923807.1"/>
</dbReference>
<keyword evidence="8" id="KW-0472">Membrane</keyword>
<keyword evidence="3" id="KW-0812">Transmembrane</keyword>
<evidence type="ECO:0000256" key="6">
    <source>
        <dbReference type="ARBA" id="ARBA00022840"/>
    </source>
</evidence>
<evidence type="ECO:0000256" key="9">
    <source>
        <dbReference type="ARBA" id="ARBA00023157"/>
    </source>
</evidence>
<dbReference type="PROSITE" id="PS01286">
    <property type="entry name" value="FA58C_2"/>
    <property type="match status" value="1"/>
</dbReference>
<keyword evidence="6" id="KW-0067">ATP-binding</keyword>
<dbReference type="PROSITE" id="PS50022">
    <property type="entry name" value="FA58C_3"/>
    <property type="match status" value="1"/>
</dbReference>
<gene>
    <name evidence="13" type="primary">LOC108564708</name>
</gene>
<reference evidence="13" key="1">
    <citation type="submission" date="2025-08" db="UniProtKB">
        <authorList>
            <consortium name="RefSeq"/>
        </authorList>
    </citation>
    <scope>IDENTIFICATION</scope>
    <source>
        <tissue evidence="13">Whole Larva</tissue>
    </source>
</reference>
<keyword evidence="12" id="KW-1185">Reference proteome</keyword>
<keyword evidence="2" id="KW-1003">Cell membrane</keyword>
<proteinExistence type="predicted"/>
<name>A0ABM1MXJ6_NICVS</name>
<dbReference type="PANTHER" id="PTHR24543:SF291">
    <property type="entry name" value="SMOKE ALARM, ISOFORM D"/>
    <property type="match status" value="1"/>
</dbReference>
<evidence type="ECO:0000256" key="3">
    <source>
        <dbReference type="ARBA" id="ARBA00022692"/>
    </source>
</evidence>
<evidence type="ECO:0000256" key="4">
    <source>
        <dbReference type="ARBA" id="ARBA00022729"/>
    </source>
</evidence>
<evidence type="ECO:0000256" key="7">
    <source>
        <dbReference type="ARBA" id="ARBA00022989"/>
    </source>
</evidence>
<feature type="non-terminal residue" evidence="13">
    <location>
        <position position="301"/>
    </location>
</feature>
<keyword evidence="5" id="KW-0547">Nucleotide-binding</keyword>
<keyword evidence="10" id="KW-0325">Glycoprotein</keyword>
<evidence type="ECO:0000256" key="5">
    <source>
        <dbReference type="ARBA" id="ARBA00022741"/>
    </source>
</evidence>
<dbReference type="Pfam" id="PF00754">
    <property type="entry name" value="F5_F8_type_C"/>
    <property type="match status" value="1"/>
</dbReference>
<feature type="non-terminal residue" evidence="13">
    <location>
        <position position="1"/>
    </location>
</feature>
<dbReference type="PANTHER" id="PTHR24543">
    <property type="entry name" value="MULTICOPPER OXIDASE-RELATED"/>
    <property type="match status" value="1"/>
</dbReference>
<dbReference type="Gene3D" id="2.60.120.1190">
    <property type="match status" value="1"/>
</dbReference>
<organism evidence="12 13">
    <name type="scientific">Nicrophorus vespilloides</name>
    <name type="common">Boreal carrion beetle</name>
    <dbReference type="NCBI Taxonomy" id="110193"/>
    <lineage>
        <taxon>Eukaryota</taxon>
        <taxon>Metazoa</taxon>
        <taxon>Ecdysozoa</taxon>
        <taxon>Arthropoda</taxon>
        <taxon>Hexapoda</taxon>
        <taxon>Insecta</taxon>
        <taxon>Pterygota</taxon>
        <taxon>Neoptera</taxon>
        <taxon>Endopterygota</taxon>
        <taxon>Coleoptera</taxon>
        <taxon>Polyphaga</taxon>
        <taxon>Staphyliniformia</taxon>
        <taxon>Silphidae</taxon>
        <taxon>Nicrophorinae</taxon>
        <taxon>Nicrophorus</taxon>
    </lineage>
</organism>
<accession>A0ABM1MXJ6</accession>
<keyword evidence="9" id="KW-1015">Disulfide bond</keyword>
<dbReference type="InterPro" id="IPR048525">
    <property type="entry name" value="DDR1-2_DS-like"/>
</dbReference>
<evidence type="ECO:0000256" key="2">
    <source>
        <dbReference type="ARBA" id="ARBA00022475"/>
    </source>
</evidence>
<protein>
    <submittedName>
        <fullName evidence="13">Discoidin domain-containing receptor 2-like</fullName>
    </submittedName>
</protein>
<evidence type="ECO:0000313" key="13">
    <source>
        <dbReference type="RefSeq" id="XP_017779296.1"/>
    </source>
</evidence>
<dbReference type="SUPFAM" id="SSF49785">
    <property type="entry name" value="Galactose-binding domain-like"/>
    <property type="match status" value="2"/>
</dbReference>
<keyword evidence="4" id="KW-0732">Signal</keyword>
<comment type="subcellular location">
    <subcellularLocation>
        <location evidence="1">Cell membrane</location>
        <topology evidence="1">Single-pass type I membrane protein</topology>
    </subcellularLocation>
</comment>
<dbReference type="GeneID" id="108564708"/>
<dbReference type="InterPro" id="IPR000421">
    <property type="entry name" value="FA58C"/>
</dbReference>
<dbReference type="Pfam" id="PF21114">
    <property type="entry name" value="DDR1-2_DS-like"/>
    <property type="match status" value="1"/>
</dbReference>
<evidence type="ECO:0000256" key="8">
    <source>
        <dbReference type="ARBA" id="ARBA00023136"/>
    </source>
</evidence>
<sequence>IRQEKNGGAWCPKAQISSEVREFLEVDLQRNHLITWTETQGRFGNGQGQEYAEAFLVEYWRPTLSKWVVYKDARGEKVLTGNSNTYLVVKQRLELPFIASKVRFIPYSEHPRTVCMRVELYGCTWEQNVVRYDAPMGQSRESLGVNLEDVSYDGLITGDTMTGGLGQLIDGLYGDDDYQKQVQGENSGSRWVGWSNDTRNGNPLEIVFEFDAVREFNRIHLHANNMFTRGVQVFSSAEVWFSLDGVRFQPTPVKGGAPRMDRGESALNVTLQLKGRSARFIKLRLFFADKWILLSEVAFES</sequence>
<evidence type="ECO:0000259" key="11">
    <source>
        <dbReference type="PROSITE" id="PS50022"/>
    </source>
</evidence>
<evidence type="ECO:0000313" key="12">
    <source>
        <dbReference type="Proteomes" id="UP000695000"/>
    </source>
</evidence>
<dbReference type="Gene3D" id="2.60.120.260">
    <property type="entry name" value="Galactose-binding domain-like"/>
    <property type="match status" value="1"/>
</dbReference>
<feature type="domain" description="F5/8 type C" evidence="11">
    <location>
        <begin position="1"/>
        <end position="123"/>
    </location>
</feature>
<evidence type="ECO:0000256" key="10">
    <source>
        <dbReference type="ARBA" id="ARBA00023180"/>
    </source>
</evidence>
<dbReference type="Proteomes" id="UP000695000">
    <property type="component" value="Unplaced"/>
</dbReference>
<evidence type="ECO:0000256" key="1">
    <source>
        <dbReference type="ARBA" id="ARBA00004251"/>
    </source>
</evidence>
<keyword evidence="7" id="KW-1133">Transmembrane helix</keyword>